<feature type="region of interest" description="Disordered" evidence="1">
    <location>
        <begin position="190"/>
        <end position="210"/>
    </location>
</feature>
<dbReference type="AlphaFoldDB" id="J0WU33"/>
<evidence type="ECO:0000256" key="2">
    <source>
        <dbReference type="SAM" id="Phobius"/>
    </source>
</evidence>
<feature type="compositionally biased region" description="Low complexity" evidence="1">
    <location>
        <begin position="53"/>
        <end position="126"/>
    </location>
</feature>
<evidence type="ECO:0000256" key="1">
    <source>
        <dbReference type="SAM" id="MobiDB-lite"/>
    </source>
</evidence>
<dbReference type="OrthoDB" id="10672334at2759"/>
<feature type="region of interest" description="Disordered" evidence="1">
    <location>
        <begin position="273"/>
        <end position="297"/>
    </location>
</feature>
<reference evidence="4" key="1">
    <citation type="journal article" date="2012" name="Science">
        <title>The Paleozoic origin of enzymatic lignin decomposition reconstructed from 31 fungal genomes.</title>
        <authorList>
            <person name="Floudas D."/>
            <person name="Binder M."/>
            <person name="Riley R."/>
            <person name="Barry K."/>
            <person name="Blanchette R.A."/>
            <person name="Henrissat B."/>
            <person name="Martinez A.T."/>
            <person name="Otillar R."/>
            <person name="Spatafora J.W."/>
            <person name="Yadav J.S."/>
            <person name="Aerts A."/>
            <person name="Benoit I."/>
            <person name="Boyd A."/>
            <person name="Carlson A."/>
            <person name="Copeland A."/>
            <person name="Coutinho P.M."/>
            <person name="de Vries R.P."/>
            <person name="Ferreira P."/>
            <person name="Findley K."/>
            <person name="Foster B."/>
            <person name="Gaskell J."/>
            <person name="Glotzer D."/>
            <person name="Gorecki P."/>
            <person name="Heitman J."/>
            <person name="Hesse C."/>
            <person name="Hori C."/>
            <person name="Igarashi K."/>
            <person name="Jurgens J.A."/>
            <person name="Kallen N."/>
            <person name="Kersten P."/>
            <person name="Kohler A."/>
            <person name="Kuees U."/>
            <person name="Kumar T.K.A."/>
            <person name="Kuo A."/>
            <person name="LaButti K."/>
            <person name="Larrondo L.F."/>
            <person name="Lindquist E."/>
            <person name="Ling A."/>
            <person name="Lombard V."/>
            <person name="Lucas S."/>
            <person name="Lundell T."/>
            <person name="Martin R."/>
            <person name="McLaughlin D.J."/>
            <person name="Morgenstern I."/>
            <person name="Morin E."/>
            <person name="Murat C."/>
            <person name="Nagy L.G."/>
            <person name="Nolan M."/>
            <person name="Ohm R.A."/>
            <person name="Patyshakuliyeva A."/>
            <person name="Rokas A."/>
            <person name="Ruiz-Duenas F.J."/>
            <person name="Sabat G."/>
            <person name="Salamov A."/>
            <person name="Samejima M."/>
            <person name="Schmutz J."/>
            <person name="Slot J.C."/>
            <person name="St John F."/>
            <person name="Stenlid J."/>
            <person name="Sun H."/>
            <person name="Sun S."/>
            <person name="Syed K."/>
            <person name="Tsang A."/>
            <person name="Wiebenga A."/>
            <person name="Young D."/>
            <person name="Pisabarro A."/>
            <person name="Eastwood D.C."/>
            <person name="Martin F."/>
            <person name="Cullen D."/>
            <person name="Grigoriev I.V."/>
            <person name="Hibbett D.S."/>
        </authorList>
    </citation>
    <scope>NUCLEOTIDE SEQUENCE [LARGE SCALE GENOMIC DNA]</scope>
    <source>
        <strain evidence="4">TFB10046</strain>
    </source>
</reference>
<organism evidence="3 4">
    <name type="scientific">Auricularia subglabra (strain TFB-10046 / SS5)</name>
    <name type="common">White-rot fungus</name>
    <name type="synonym">Auricularia delicata (strain TFB10046)</name>
    <dbReference type="NCBI Taxonomy" id="717982"/>
    <lineage>
        <taxon>Eukaryota</taxon>
        <taxon>Fungi</taxon>
        <taxon>Dikarya</taxon>
        <taxon>Basidiomycota</taxon>
        <taxon>Agaricomycotina</taxon>
        <taxon>Agaricomycetes</taxon>
        <taxon>Auriculariales</taxon>
        <taxon>Auriculariaceae</taxon>
        <taxon>Auricularia</taxon>
    </lineage>
</organism>
<dbReference type="Proteomes" id="UP000006514">
    <property type="component" value="Unassembled WGS sequence"/>
</dbReference>
<keyword evidence="2" id="KW-0812">Transmembrane</keyword>
<name>J0WU33_AURST</name>
<protein>
    <submittedName>
        <fullName evidence="3">Uncharacterized protein</fullName>
    </submittedName>
</protein>
<keyword evidence="2" id="KW-1133">Transmembrane helix</keyword>
<feature type="region of interest" description="Disordered" evidence="1">
    <location>
        <begin position="1"/>
        <end position="20"/>
    </location>
</feature>
<keyword evidence="4" id="KW-1185">Reference proteome</keyword>
<gene>
    <name evidence="3" type="ORF">AURDEDRAFT_129696</name>
</gene>
<dbReference type="EMBL" id="JH687847">
    <property type="protein sequence ID" value="EJD37125.1"/>
    <property type="molecule type" value="Genomic_DNA"/>
</dbReference>
<feature type="compositionally biased region" description="Polar residues" evidence="1">
    <location>
        <begin position="32"/>
        <end position="52"/>
    </location>
</feature>
<proteinExistence type="predicted"/>
<dbReference type="InParanoid" id="J0WU33"/>
<evidence type="ECO:0000313" key="3">
    <source>
        <dbReference type="EMBL" id="EJD37125.1"/>
    </source>
</evidence>
<accession>J0WU33</accession>
<sequence>MSTTSGPLSPLPSVPWPSLTLPITITFPGTVFPSTSDSSVAETSTRTSGPVLTSTTTANTGTSHPSSSHTQSLPTSTTTPSRPLSTASSSSPTTSITSRKPPSSTPPVTRTEVSSVSQTSETASSTPLVGTLAPSNDADAIGSDGQTVASADDEISHLKETRNIVIAVLSALALVAVLVAVRAVYLRRRSAPPPPALPQRRSPKPLLTADTPVGGASHGEPWPFVTVSEWQPPQLRHLAPPPRPQYIIRNPSNRASILPQTVDAWIAGAGSSSVDLRSQRTPLPSPGDRYDYKPGYI</sequence>
<feature type="compositionally biased region" description="Basic and acidic residues" evidence="1">
    <location>
        <begin position="288"/>
        <end position="297"/>
    </location>
</feature>
<feature type="transmembrane region" description="Helical" evidence="2">
    <location>
        <begin position="164"/>
        <end position="185"/>
    </location>
</feature>
<keyword evidence="2" id="KW-0472">Membrane</keyword>
<feature type="compositionally biased region" description="Polar residues" evidence="1">
    <location>
        <begin position="273"/>
        <end position="282"/>
    </location>
</feature>
<dbReference type="KEGG" id="adl:AURDEDRAFT_129696"/>
<feature type="region of interest" description="Disordered" evidence="1">
    <location>
        <begin position="25"/>
        <end position="145"/>
    </location>
</feature>
<evidence type="ECO:0000313" key="4">
    <source>
        <dbReference type="Proteomes" id="UP000006514"/>
    </source>
</evidence>